<dbReference type="AlphaFoldDB" id="A0A0P1EGP6"/>
<dbReference type="InterPro" id="IPR019734">
    <property type="entry name" value="TPR_rpt"/>
</dbReference>
<feature type="chain" id="PRO_5006061553" evidence="4">
    <location>
        <begin position="20"/>
        <end position="816"/>
    </location>
</feature>
<evidence type="ECO:0000256" key="2">
    <source>
        <dbReference type="ARBA" id="ARBA00022803"/>
    </source>
</evidence>
<dbReference type="PANTHER" id="PTHR45586:SF1">
    <property type="entry name" value="LIPOPOLYSACCHARIDE ASSEMBLY PROTEIN B"/>
    <property type="match status" value="1"/>
</dbReference>
<feature type="repeat" description="TPR" evidence="3">
    <location>
        <begin position="756"/>
        <end position="789"/>
    </location>
</feature>
<dbReference type="PANTHER" id="PTHR45586">
    <property type="entry name" value="TPR REPEAT-CONTAINING PROTEIN PA4667"/>
    <property type="match status" value="1"/>
</dbReference>
<dbReference type="EMBL" id="CYPU01000055">
    <property type="protein sequence ID" value="CUH49055.1"/>
    <property type="molecule type" value="Genomic_DNA"/>
</dbReference>
<evidence type="ECO:0000256" key="3">
    <source>
        <dbReference type="PROSITE-ProRule" id="PRU00339"/>
    </source>
</evidence>
<feature type="signal peptide" evidence="4">
    <location>
        <begin position="1"/>
        <end position="19"/>
    </location>
</feature>
<keyword evidence="1" id="KW-0677">Repeat</keyword>
<dbReference type="Pfam" id="PF13432">
    <property type="entry name" value="TPR_16"/>
    <property type="match status" value="2"/>
</dbReference>
<dbReference type="RefSeq" id="WP_058278522.1">
    <property type="nucleotide sequence ID" value="NZ_CYPU01000055.1"/>
</dbReference>
<evidence type="ECO:0000256" key="1">
    <source>
        <dbReference type="ARBA" id="ARBA00022737"/>
    </source>
</evidence>
<evidence type="ECO:0000313" key="6">
    <source>
        <dbReference type="Proteomes" id="UP000050783"/>
    </source>
</evidence>
<name>A0A0P1EGP6_9RHOB</name>
<dbReference type="SUPFAM" id="SSF48452">
    <property type="entry name" value="TPR-like"/>
    <property type="match status" value="3"/>
</dbReference>
<dbReference type="GeneID" id="55494410"/>
<keyword evidence="4" id="KW-0732">Signal</keyword>
<dbReference type="InterPro" id="IPR051012">
    <property type="entry name" value="CellSynth/LPSAsmb/PSIAsmb"/>
</dbReference>
<dbReference type="PROSITE" id="PS50005">
    <property type="entry name" value="TPR"/>
    <property type="match status" value="1"/>
</dbReference>
<dbReference type="PROSITE" id="PS51257">
    <property type="entry name" value="PROKAR_LIPOPROTEIN"/>
    <property type="match status" value="1"/>
</dbReference>
<dbReference type="SMART" id="SM00028">
    <property type="entry name" value="TPR"/>
    <property type="match status" value="5"/>
</dbReference>
<protein>
    <submittedName>
        <fullName evidence="5">Tetratricopeptide repeat protein</fullName>
    </submittedName>
</protein>
<evidence type="ECO:0000313" key="5">
    <source>
        <dbReference type="EMBL" id="CUH49055.1"/>
    </source>
</evidence>
<keyword evidence="2 3" id="KW-0802">TPR repeat</keyword>
<organism evidence="5 6">
    <name type="scientific">Ruegeria atlantica</name>
    <dbReference type="NCBI Taxonomy" id="81569"/>
    <lineage>
        <taxon>Bacteria</taxon>
        <taxon>Pseudomonadati</taxon>
        <taxon>Pseudomonadota</taxon>
        <taxon>Alphaproteobacteria</taxon>
        <taxon>Rhodobacterales</taxon>
        <taxon>Roseobacteraceae</taxon>
        <taxon>Ruegeria</taxon>
    </lineage>
</organism>
<proteinExistence type="predicted"/>
<accession>A0A0P1EGP6</accession>
<sequence>MLRNSLLRLALILGLGLLAACDTAKDRAEKHFQTALEHLENGDFERATIEFRNVFKLNGTHKEARLTFARMQRELGAIPEAYGQYLRLVEQYPDNLEGRQALAEMALESGDWEEVERHGRAAAEIAPEDPRTQSMLAALNYRDATSDRDSAAQTTAFETARSLLAENPDLISAHQVVIDKLILDQDWPAALDALDAALQTSPDFTPLYTMRLAVLNEIGDMAGIEAQMLQMTKQFPNESNVVSLLLDWYLTNENFDAAEAYLRSAVDPEAESPDDRIRLIRFLSDYRSTEVALAELEATLTTTGPHDTAYRSLRAIFTYENGNAEAAITELQDILANAEPSAETNNIKTTLARMLNANDRTEQAKALVEEVITSDARHVGAAKLKARWLIQEDRTGEAIALLRAALGESPRDAELMTLLASAHERDGNRDLMAEMLSLAVEASGGAPEESLRYAAFLASNEQGLNAESVLIDALRARPDNIELLATLGTLYVDLQDWGRTQGVITRLDDFGEDTAGITNNLTARMLAGQGNEEALLSFLETLSQDQTFGQAAEIGLIRSYIGRGDIDTALTRIDSALQEAPDDPALRFVRGSILAIQNQPKEAEIAYRALLEDLPETEQVWLALYRLKTLQGDLDAAAQILAEGLDTLPGNLNLRWVQAGSLEQRGDIEGAIGIYEVLYAENSHIPLFANNLASLLATYRDDVESLERAFTIARRLRGTNIPAFQDTYGWIAYRRGDFDDALIHLEPAAQGLPNDPMVQYHLGATYAALNRNTEALEAFQTVIGLKPPAPLLEIVTAAVKGLTAKSETVSTTSKDN</sequence>
<evidence type="ECO:0000256" key="4">
    <source>
        <dbReference type="SAM" id="SignalP"/>
    </source>
</evidence>
<dbReference type="InterPro" id="IPR011990">
    <property type="entry name" value="TPR-like_helical_dom_sf"/>
</dbReference>
<dbReference type="Proteomes" id="UP000050783">
    <property type="component" value="Unassembled WGS sequence"/>
</dbReference>
<reference evidence="5 6" key="1">
    <citation type="submission" date="2015-09" db="EMBL/GenBank/DDBJ databases">
        <authorList>
            <consortium name="Swine Surveillance"/>
        </authorList>
    </citation>
    <scope>NUCLEOTIDE SEQUENCE [LARGE SCALE GENOMIC DNA]</scope>
    <source>
        <strain evidence="5 6">CECT 4292</strain>
    </source>
</reference>
<dbReference type="Gene3D" id="1.25.40.10">
    <property type="entry name" value="Tetratricopeptide repeat domain"/>
    <property type="match status" value="3"/>
</dbReference>
<gene>
    <name evidence="5" type="ORF">RUA4292_03249</name>
</gene>
<dbReference type="OrthoDB" id="7637125at2"/>